<evidence type="ECO:0000313" key="4">
    <source>
        <dbReference type="EMBL" id="GMA27938.1"/>
    </source>
</evidence>
<evidence type="ECO:0000256" key="1">
    <source>
        <dbReference type="SAM" id="MobiDB-lite"/>
    </source>
</evidence>
<dbReference type="RefSeq" id="WP_348519990.1">
    <property type="nucleotide sequence ID" value="NZ_BSUL01000001.1"/>
</dbReference>
<feature type="transmembrane region" description="Helical" evidence="2">
    <location>
        <begin position="7"/>
        <end position="26"/>
    </location>
</feature>
<keyword evidence="5" id="KW-1185">Reference proteome</keyword>
<organism evidence="4 5">
    <name type="scientific">Arenivirga flava</name>
    <dbReference type="NCBI Taxonomy" id="1930060"/>
    <lineage>
        <taxon>Bacteria</taxon>
        <taxon>Bacillati</taxon>
        <taxon>Actinomycetota</taxon>
        <taxon>Actinomycetes</taxon>
        <taxon>Micrococcales</taxon>
        <taxon>Microbacteriaceae</taxon>
        <taxon>Arenivirga</taxon>
    </lineage>
</organism>
<evidence type="ECO:0000256" key="2">
    <source>
        <dbReference type="SAM" id="Phobius"/>
    </source>
</evidence>
<sequence length="112" mass="12126">MSIGGGIFLFVVGAILAFALNIQVEWIDLTMVGYLLMGAGFVITMIGIAMLARRRQSVTTQRTVRDPAADATVTERRTDQTPDPPDDGARPMTEPAAPPRGGGLRRARRTTR</sequence>
<keyword evidence="2" id="KW-0812">Transmembrane</keyword>
<proteinExistence type="predicted"/>
<feature type="region of interest" description="Disordered" evidence="1">
    <location>
        <begin position="59"/>
        <end position="112"/>
    </location>
</feature>
<feature type="compositionally biased region" description="Basic residues" evidence="1">
    <location>
        <begin position="103"/>
        <end position="112"/>
    </location>
</feature>
<feature type="compositionally biased region" description="Basic and acidic residues" evidence="1">
    <location>
        <begin position="63"/>
        <end position="80"/>
    </location>
</feature>
<gene>
    <name evidence="4" type="ORF">GCM10025874_11910</name>
</gene>
<keyword evidence="2" id="KW-0472">Membrane</keyword>
<dbReference type="InterPro" id="IPR045597">
    <property type="entry name" value="DUF6458"/>
</dbReference>
<evidence type="ECO:0000259" key="3">
    <source>
        <dbReference type="Pfam" id="PF20059"/>
    </source>
</evidence>
<dbReference type="Proteomes" id="UP001157160">
    <property type="component" value="Unassembled WGS sequence"/>
</dbReference>
<dbReference type="EMBL" id="BSUL01000001">
    <property type="protein sequence ID" value="GMA27938.1"/>
    <property type="molecule type" value="Genomic_DNA"/>
</dbReference>
<reference evidence="4 5" key="1">
    <citation type="journal article" date="2014" name="Int. J. Syst. Evol. Microbiol.">
        <title>Complete genome sequence of Corynebacterium casei LMG S-19264T (=DSM 44701T), isolated from a smear-ripened cheese.</title>
        <authorList>
            <consortium name="US DOE Joint Genome Institute (JGI-PGF)"/>
            <person name="Walter F."/>
            <person name="Albersmeier A."/>
            <person name="Kalinowski J."/>
            <person name="Ruckert C."/>
        </authorList>
    </citation>
    <scope>NUCLEOTIDE SEQUENCE [LARGE SCALE GENOMIC DNA]</scope>
    <source>
        <strain evidence="4 5">NBRC 112289</strain>
    </source>
</reference>
<feature type="transmembrane region" description="Helical" evidence="2">
    <location>
        <begin position="32"/>
        <end position="52"/>
    </location>
</feature>
<dbReference type="AlphaFoldDB" id="A0AA37UF41"/>
<keyword evidence="2" id="KW-1133">Transmembrane helix</keyword>
<evidence type="ECO:0000313" key="5">
    <source>
        <dbReference type="Proteomes" id="UP001157160"/>
    </source>
</evidence>
<protein>
    <recommendedName>
        <fullName evidence="3">DUF6458 domain-containing protein</fullName>
    </recommendedName>
</protein>
<feature type="domain" description="DUF6458" evidence="3">
    <location>
        <begin position="1"/>
        <end position="79"/>
    </location>
</feature>
<comment type="caution">
    <text evidence="4">The sequence shown here is derived from an EMBL/GenBank/DDBJ whole genome shotgun (WGS) entry which is preliminary data.</text>
</comment>
<name>A0AA37UF41_9MICO</name>
<accession>A0AA37UF41</accession>
<dbReference type="Pfam" id="PF20059">
    <property type="entry name" value="DUF6458"/>
    <property type="match status" value="1"/>
</dbReference>